<keyword evidence="1" id="KW-0732">Signal</keyword>
<name>A0ABS5JTE9_9BACT</name>
<sequence length="269" mass="31105">MNRFIILFSALITCATIWADEPEKNDTIFIPPYPLTSHQAYQDGELLAYTLDYGFVTGGKAYLSVNDTVINGTKTHHIIGRGETVGLADVLYKIRDRYESFIDVETQWPVKAVRSIREGRYKYYNEVSYNRDSSQVISKKTGVHNVQEGILDILSAFYFARNHKFNNNLQKGEVIEFMTYFSDENFPLRIRYKGIETIKTEFGKVECYKFSPVTEVGRAFKTEDDMQVWISKDDNRIPIRVRFNLKVGAFTCDLESFNGIKHPFSSIQF</sequence>
<evidence type="ECO:0000313" key="2">
    <source>
        <dbReference type="EMBL" id="MBS2098143.1"/>
    </source>
</evidence>
<reference evidence="2 3" key="1">
    <citation type="journal article" date="2015" name="Int. J. Syst. Evol. Microbiol.">
        <title>Carboxylicivirga linearis sp. nov., isolated from a sea cucumber culture pond.</title>
        <authorList>
            <person name="Wang F.Q."/>
            <person name="Zhou Y.X."/>
            <person name="Lin X.Z."/>
            <person name="Chen G.J."/>
            <person name="Du Z.J."/>
        </authorList>
    </citation>
    <scope>NUCLEOTIDE SEQUENCE [LARGE SCALE GENOMIC DNA]</scope>
    <source>
        <strain evidence="2 3">FB218</strain>
    </source>
</reference>
<proteinExistence type="predicted"/>
<organism evidence="2 3">
    <name type="scientific">Carboxylicivirga linearis</name>
    <dbReference type="NCBI Taxonomy" id="1628157"/>
    <lineage>
        <taxon>Bacteria</taxon>
        <taxon>Pseudomonadati</taxon>
        <taxon>Bacteroidota</taxon>
        <taxon>Bacteroidia</taxon>
        <taxon>Marinilabiliales</taxon>
        <taxon>Marinilabiliaceae</taxon>
        <taxon>Carboxylicivirga</taxon>
    </lineage>
</organism>
<gene>
    <name evidence="2" type="ORF">KEM10_07605</name>
</gene>
<dbReference type="Proteomes" id="UP000708576">
    <property type="component" value="Unassembled WGS sequence"/>
</dbReference>
<evidence type="ECO:0000313" key="3">
    <source>
        <dbReference type="Proteomes" id="UP000708576"/>
    </source>
</evidence>
<protein>
    <submittedName>
        <fullName evidence="2">DUF3108 domain-containing protein</fullName>
    </submittedName>
</protein>
<comment type="caution">
    <text evidence="2">The sequence shown here is derived from an EMBL/GenBank/DDBJ whole genome shotgun (WGS) entry which is preliminary data.</text>
</comment>
<dbReference type="InterPro" id="IPR021457">
    <property type="entry name" value="DUF3108"/>
</dbReference>
<dbReference type="Pfam" id="PF11306">
    <property type="entry name" value="DUF3108"/>
    <property type="match status" value="1"/>
</dbReference>
<evidence type="ECO:0000256" key="1">
    <source>
        <dbReference type="SAM" id="SignalP"/>
    </source>
</evidence>
<dbReference type="EMBL" id="JAGUCO010000004">
    <property type="protein sequence ID" value="MBS2098143.1"/>
    <property type="molecule type" value="Genomic_DNA"/>
</dbReference>
<keyword evidence="3" id="KW-1185">Reference proteome</keyword>
<feature type="chain" id="PRO_5046858495" evidence="1">
    <location>
        <begin position="20"/>
        <end position="269"/>
    </location>
</feature>
<dbReference type="RefSeq" id="WP_212215389.1">
    <property type="nucleotide sequence ID" value="NZ_JAGUCO010000004.1"/>
</dbReference>
<feature type="signal peptide" evidence="1">
    <location>
        <begin position="1"/>
        <end position="19"/>
    </location>
</feature>
<accession>A0ABS5JTE9</accession>